<reference evidence="2 3" key="1">
    <citation type="journal article" date="2021" name="Genome Biol.">
        <title>AFLAP: assembly-free linkage analysis pipeline using k-mers from genome sequencing data.</title>
        <authorList>
            <person name="Fletcher K."/>
            <person name="Zhang L."/>
            <person name="Gil J."/>
            <person name="Han R."/>
            <person name="Cavanaugh K."/>
            <person name="Michelmore R."/>
        </authorList>
    </citation>
    <scope>NUCLEOTIDE SEQUENCE [LARGE SCALE GENOMIC DNA]</scope>
    <source>
        <strain evidence="2 3">SF5</strain>
    </source>
</reference>
<evidence type="ECO:0000313" key="3">
    <source>
        <dbReference type="Proteomes" id="UP000294530"/>
    </source>
</evidence>
<evidence type="ECO:0000259" key="1">
    <source>
        <dbReference type="Pfam" id="PF12928"/>
    </source>
</evidence>
<comment type="caution">
    <text evidence="2">The sequence shown here is derived from an EMBL/GenBank/DDBJ whole genome shotgun (WGS) entry which is preliminary data.</text>
</comment>
<dbReference type="OrthoDB" id="408683at2759"/>
<gene>
    <name evidence="2" type="ORF">CCR75_000095</name>
</gene>
<dbReference type="Proteomes" id="UP000294530">
    <property type="component" value="Unassembled WGS sequence"/>
</dbReference>
<name>A0A976IDD3_BRELC</name>
<keyword evidence="3" id="KW-1185">Reference proteome</keyword>
<dbReference type="Pfam" id="PF12928">
    <property type="entry name" value="tRNA_int_end_N2"/>
    <property type="match status" value="1"/>
</dbReference>
<dbReference type="EMBL" id="SHOA02000014">
    <property type="protein sequence ID" value="TDH67410.1"/>
    <property type="molecule type" value="Genomic_DNA"/>
</dbReference>
<accession>A0A976IDD3</accession>
<proteinExistence type="predicted"/>
<dbReference type="InterPro" id="IPR024336">
    <property type="entry name" value="tRNA_splic_suSen54_N"/>
</dbReference>
<dbReference type="RefSeq" id="XP_067816909.1">
    <property type="nucleotide sequence ID" value="XM_067958203.1"/>
</dbReference>
<sequence length="247" mass="27782">MTSSCKNVSIGEYDPRTGLTHITQQRGRLLFNMGPSVKKRQHHDLLVEAVDLTMSSGNYTGLSLYPEEASYLSQQEALIIYLMPRKGEDAPPLSAATFDVMVLNDAHVSLACMQVYAFLKDHRLHPRRCRRPLMQSSFICDSIPCIMANSECRDVAFDVWKTMTCESAESAQRAKKRKMLMRVFKVIVCRFGDALPSMRSLRNAANSTISHNDLADNHVPLKVAVVHHDNTVLLFEVGTHDSNKTNK</sequence>
<evidence type="ECO:0000313" key="2">
    <source>
        <dbReference type="EMBL" id="TDH67410.1"/>
    </source>
</evidence>
<feature type="domain" description="tRNA-splicing endonuclease subunit Sen54 N-terminal" evidence="1">
    <location>
        <begin position="4"/>
        <end position="81"/>
    </location>
</feature>
<dbReference type="GeneID" id="94343874"/>
<protein>
    <recommendedName>
        <fullName evidence="1">tRNA-splicing endonuclease subunit Sen54 N-terminal domain-containing protein</fullName>
    </recommendedName>
</protein>
<organism evidence="2 3">
    <name type="scientific">Bremia lactucae</name>
    <name type="common">Lettuce downy mildew</name>
    <dbReference type="NCBI Taxonomy" id="4779"/>
    <lineage>
        <taxon>Eukaryota</taxon>
        <taxon>Sar</taxon>
        <taxon>Stramenopiles</taxon>
        <taxon>Oomycota</taxon>
        <taxon>Peronosporomycetes</taxon>
        <taxon>Peronosporales</taxon>
        <taxon>Peronosporaceae</taxon>
        <taxon>Bremia</taxon>
    </lineage>
</organism>
<dbReference type="AlphaFoldDB" id="A0A976IDD3"/>
<dbReference type="KEGG" id="blac:94343874"/>